<dbReference type="Gene3D" id="3.40.50.300">
    <property type="entry name" value="P-loop containing nucleotide triphosphate hydrolases"/>
    <property type="match status" value="1"/>
</dbReference>
<dbReference type="RefSeq" id="WP_307235383.1">
    <property type="nucleotide sequence ID" value="NZ_JAUSUZ010000001.1"/>
</dbReference>
<evidence type="ECO:0000259" key="1">
    <source>
        <dbReference type="Pfam" id="PF22738"/>
    </source>
</evidence>
<keyword evidence="3" id="KW-1185">Reference proteome</keyword>
<proteinExistence type="predicted"/>
<accession>A0AAE3VV39</accession>
<dbReference type="EMBL" id="JAUSUZ010000001">
    <property type="protein sequence ID" value="MDQ0364182.1"/>
    <property type="molecule type" value="Genomic_DNA"/>
</dbReference>
<dbReference type="Proteomes" id="UP001240236">
    <property type="component" value="Unassembled WGS sequence"/>
</dbReference>
<dbReference type="InterPro" id="IPR027417">
    <property type="entry name" value="P-loop_NTPase"/>
</dbReference>
<sequence>MSTQLGYADAVKLLGGSSPLVTALDRALGGLLLAATGGGSELAISLFDAKGEAVRLGSQLITGLRDRIKGYSRYDRTQRLQAAHTIIVVTAFFEALDDIGLPFDPRDLRLTAEERSRILEANDGVRHVVAGAVPIPVPHLDHAEFEAALFLWYSHGALNLIEFVRNLRVFENLNGADRRASDRAFAYLPKAAEQRYADLHRRLVVEAPEFGFWTAETRQREIGTALSRIETVLAPIASEHTPGDVAASLVRAWQAALDRPILSDGAVSGDLTIPTLALGYVDPDFRIRTVDSTASSAGEAWLDQVAAAGSPAEEAWWEQVTARSDLAEFLASHLTTPGATESPLLVLGQPGAGKSVLTRILAARLDARHFLPVRVVLREVPAEADVQDQIEYAVRAATGETLSWPALVRAAGPALPVVLIDGFDELLQATGVSQSDYLSKVAAFQRREADLGRPVVVLVTSRTAVADRARPPAGTLCLRLEPFRRPHVERWLAIWNTANTAALHGRGLAVLDAEVVLRQPQLAGQPLLLMMLALYDADANALRAAGEALDEGALYERLLTTFARREVSKTHEPADEVTLAALVEAELLRLSVAAFGMFNRNRQWIAEHELDADLRALMPDRRVELAGDFRRKLGAAEQLVGRFFFMQRSEANQAGARLRTYEFLHATFGEYLIARLTVRLIEQLAREEMDAAGAVFGSTGCRDHQLHALLSFAPLTNRESVLAFVAGLATQHRADAVRSLPVTLFQRLDRRPTDQDVRDYVPVTLPVPERYAVYDLNLLLLAVVLNGGVRASELFPGAVDLALSWRRHALLWQAMLGTVAWWAVVFTLQTRAVWLGDRRDLVVLLDRSSLPPLVDPYWHYRIHPGHPTRTMTSWQHTHADGLARQSNLVRDRVNETLMHAVQPLMARFADATTTFVADGDRAYSIAAAISRFQLAAVLGEDPDEIRHAGDAAVHAVTSGWSPQVGTYVRRRSARAVLVTVHAMQADVPDQSRQRWIGELQRMLE</sequence>
<protein>
    <recommendedName>
        <fullName evidence="1">NACHT N-terminal Helical domain-containing protein</fullName>
    </recommendedName>
</protein>
<dbReference type="SUPFAM" id="SSF52540">
    <property type="entry name" value="P-loop containing nucleoside triphosphate hydrolases"/>
    <property type="match status" value="1"/>
</dbReference>
<evidence type="ECO:0000313" key="2">
    <source>
        <dbReference type="EMBL" id="MDQ0364182.1"/>
    </source>
</evidence>
<reference evidence="2 3" key="1">
    <citation type="submission" date="2023-07" db="EMBL/GenBank/DDBJ databases">
        <title>Sequencing the genomes of 1000 actinobacteria strains.</title>
        <authorList>
            <person name="Klenk H.-P."/>
        </authorList>
    </citation>
    <scope>NUCLEOTIDE SEQUENCE [LARGE SCALE GENOMIC DNA]</scope>
    <source>
        <strain evidence="2 3">DSM 44709</strain>
    </source>
</reference>
<organism evidence="2 3">
    <name type="scientific">Catenuloplanes indicus</name>
    <dbReference type="NCBI Taxonomy" id="137267"/>
    <lineage>
        <taxon>Bacteria</taxon>
        <taxon>Bacillati</taxon>
        <taxon>Actinomycetota</taxon>
        <taxon>Actinomycetes</taxon>
        <taxon>Micromonosporales</taxon>
        <taxon>Micromonosporaceae</taxon>
        <taxon>Catenuloplanes</taxon>
    </lineage>
</organism>
<gene>
    <name evidence="2" type="ORF">J2S42_000851</name>
</gene>
<evidence type="ECO:0000313" key="3">
    <source>
        <dbReference type="Proteomes" id="UP001240236"/>
    </source>
</evidence>
<feature type="domain" description="NACHT N-terminal Helical" evidence="1">
    <location>
        <begin position="3"/>
        <end position="215"/>
    </location>
</feature>
<dbReference type="AlphaFoldDB" id="A0AAE3VV39"/>
<dbReference type="Pfam" id="PF22738">
    <property type="entry name" value="NNH7"/>
    <property type="match status" value="1"/>
</dbReference>
<name>A0AAE3VV39_9ACTN</name>
<comment type="caution">
    <text evidence="2">The sequence shown here is derived from an EMBL/GenBank/DDBJ whole genome shotgun (WGS) entry which is preliminary data.</text>
</comment>
<dbReference type="InterPro" id="IPR054567">
    <property type="entry name" value="NNH7"/>
</dbReference>